<name>B8LYT3_TALSN</name>
<dbReference type="PANTHER" id="PTHR38791:SF5">
    <property type="entry name" value="TRANSCRIPTION FACTOR DBAG-RELATED"/>
    <property type="match status" value="1"/>
</dbReference>
<dbReference type="EMBL" id="EQ962652">
    <property type="protein sequence ID" value="EED23441.1"/>
    <property type="molecule type" value="Genomic_DNA"/>
</dbReference>
<dbReference type="PhylomeDB" id="B8LYT3"/>
<organism evidence="2 3">
    <name type="scientific">Talaromyces stipitatus (strain ATCC 10500 / CBS 375.48 / QM 6759 / NRRL 1006)</name>
    <name type="common">Penicillium stipitatum</name>
    <dbReference type="NCBI Taxonomy" id="441959"/>
    <lineage>
        <taxon>Eukaryota</taxon>
        <taxon>Fungi</taxon>
        <taxon>Dikarya</taxon>
        <taxon>Ascomycota</taxon>
        <taxon>Pezizomycotina</taxon>
        <taxon>Eurotiomycetes</taxon>
        <taxon>Eurotiomycetidae</taxon>
        <taxon>Eurotiales</taxon>
        <taxon>Trichocomaceae</taxon>
        <taxon>Talaromyces</taxon>
        <taxon>Talaromyces sect. Talaromyces</taxon>
    </lineage>
</organism>
<dbReference type="GeneID" id="8110208"/>
<protein>
    <recommendedName>
        <fullName evidence="4">C6 transcription factor</fullName>
    </recommendedName>
</protein>
<dbReference type="VEuPathDB" id="FungiDB:TSTA_068640"/>
<evidence type="ECO:0000256" key="1">
    <source>
        <dbReference type="SAM" id="MobiDB-lite"/>
    </source>
</evidence>
<dbReference type="HOGENOM" id="CLU_013866_1_1_1"/>
<evidence type="ECO:0000313" key="3">
    <source>
        <dbReference type="Proteomes" id="UP000001745"/>
    </source>
</evidence>
<dbReference type="InParanoid" id="B8LYT3"/>
<keyword evidence="3" id="KW-1185">Reference proteome</keyword>
<evidence type="ECO:0008006" key="4">
    <source>
        <dbReference type="Google" id="ProtNLM"/>
    </source>
</evidence>
<dbReference type="Proteomes" id="UP000001745">
    <property type="component" value="Unassembled WGS sequence"/>
</dbReference>
<feature type="region of interest" description="Disordered" evidence="1">
    <location>
        <begin position="365"/>
        <end position="391"/>
    </location>
</feature>
<accession>B8LYT3</accession>
<gene>
    <name evidence="2" type="ORF">TSTA_068640</name>
</gene>
<sequence>MVNYGVSRACETCRNGERRSGRVCLGYRSNDELRFHHHIVTMNVPVQSFPISEGSIAEDAVGFFLNQYVVYSTDPRVSRGFLDGLPSLLSNAHRSSNLVQAVEIVAWTSIGIQLARPESLVRARREYVLLQSCQTHAPTVEALVIAILLDLYEIVSGGEISSEQQSMLPMSGESNPLGTLQELQTTLDCALAIELAFSLWNVNLDPSWKAHIVGHITQTDAEASSCPFARSDPVHTYFDIYVAAVMNTYRKTYLMLLDISIHLASRIEESIQTNIVMGWEQQVHILINDIIASVLYHLTNNLHDYLQAIISSSKSPGIGRSVEGLLLLHHLYVLSTCSIVSSLIRSYARKCPAWSWRHMRIGQGTLMSKQREKKKPLPSENRTAHAPNKEG</sequence>
<dbReference type="STRING" id="441959.B8LYT3"/>
<dbReference type="InterPro" id="IPR053175">
    <property type="entry name" value="DHMBA_Reg_Transcription_Factor"/>
</dbReference>
<dbReference type="PANTHER" id="PTHR38791">
    <property type="entry name" value="ZN(II)2CYS6 TRANSCRIPTION FACTOR (EUROFUNG)-RELATED-RELATED"/>
    <property type="match status" value="1"/>
</dbReference>
<proteinExistence type="predicted"/>
<dbReference type="OrthoDB" id="3525185at2759"/>
<dbReference type="AlphaFoldDB" id="B8LYT3"/>
<reference evidence="3" key="1">
    <citation type="journal article" date="2015" name="Genome Announc.">
        <title>Genome sequence of the AIDS-associated pathogen Penicillium marneffei (ATCC18224) and its near taxonomic relative Talaromyces stipitatus (ATCC10500).</title>
        <authorList>
            <person name="Nierman W.C."/>
            <person name="Fedorova-Abrams N.D."/>
            <person name="Andrianopoulos A."/>
        </authorList>
    </citation>
    <scope>NUCLEOTIDE SEQUENCE [LARGE SCALE GENOMIC DNA]</scope>
    <source>
        <strain evidence="3">ATCC 10500 / CBS 375.48 / QM 6759 / NRRL 1006</strain>
    </source>
</reference>
<dbReference type="eggNOG" id="ENOG502S3ED">
    <property type="taxonomic scope" value="Eukaryota"/>
</dbReference>
<evidence type="ECO:0000313" key="2">
    <source>
        <dbReference type="EMBL" id="EED23441.1"/>
    </source>
</evidence>
<dbReference type="RefSeq" id="XP_002340828.1">
    <property type="nucleotide sequence ID" value="XM_002340787.1"/>
</dbReference>